<sequence length="106" mass="11513">MLVFTTTPYNLPPVCTTSSSFNSINSSVLNLNAAQLLHHPGMGHTTQPSLSLMSNILPQQPVDMSVSRHVPDKIKQDIWANKYIDFSVLLPGGNVPTQLAINIAES</sequence>
<gene>
    <name evidence="1" type="ORF">SNE40_015324</name>
</gene>
<name>A0AAN8JH31_PATCE</name>
<evidence type="ECO:0000313" key="2">
    <source>
        <dbReference type="Proteomes" id="UP001347796"/>
    </source>
</evidence>
<reference evidence="1 2" key="1">
    <citation type="submission" date="2024-01" db="EMBL/GenBank/DDBJ databases">
        <title>The genome of the rayed Mediterranean limpet Patella caerulea (Linnaeus, 1758).</title>
        <authorList>
            <person name="Anh-Thu Weber A."/>
            <person name="Halstead-Nussloch G."/>
        </authorList>
    </citation>
    <scope>NUCLEOTIDE SEQUENCE [LARGE SCALE GENOMIC DNA]</scope>
    <source>
        <strain evidence="1">AATW-2023a</strain>
        <tissue evidence="1">Whole specimen</tissue>
    </source>
</reference>
<dbReference type="Proteomes" id="UP001347796">
    <property type="component" value="Unassembled WGS sequence"/>
</dbReference>
<evidence type="ECO:0000313" key="1">
    <source>
        <dbReference type="EMBL" id="KAK6177167.1"/>
    </source>
</evidence>
<organism evidence="1 2">
    <name type="scientific">Patella caerulea</name>
    <name type="common">Rayed Mediterranean limpet</name>
    <dbReference type="NCBI Taxonomy" id="87958"/>
    <lineage>
        <taxon>Eukaryota</taxon>
        <taxon>Metazoa</taxon>
        <taxon>Spiralia</taxon>
        <taxon>Lophotrochozoa</taxon>
        <taxon>Mollusca</taxon>
        <taxon>Gastropoda</taxon>
        <taxon>Patellogastropoda</taxon>
        <taxon>Patelloidea</taxon>
        <taxon>Patellidae</taxon>
        <taxon>Patella</taxon>
    </lineage>
</organism>
<dbReference type="EMBL" id="JAZGQO010000010">
    <property type="protein sequence ID" value="KAK6177167.1"/>
    <property type="molecule type" value="Genomic_DNA"/>
</dbReference>
<protein>
    <submittedName>
        <fullName evidence="1">Uncharacterized protein</fullName>
    </submittedName>
</protein>
<proteinExistence type="predicted"/>
<accession>A0AAN8JH31</accession>
<comment type="caution">
    <text evidence="1">The sequence shown here is derived from an EMBL/GenBank/DDBJ whole genome shotgun (WGS) entry which is preliminary data.</text>
</comment>
<dbReference type="AlphaFoldDB" id="A0AAN8JH31"/>
<keyword evidence="2" id="KW-1185">Reference proteome</keyword>